<evidence type="ECO:0000256" key="1">
    <source>
        <dbReference type="ARBA" id="ARBA00001946"/>
    </source>
</evidence>
<feature type="domain" description="Mur ligase C-terminal" evidence="12">
    <location>
        <begin position="310"/>
        <end position="436"/>
    </location>
</feature>
<dbReference type="PIRSF" id="PIRSF001563">
    <property type="entry name" value="Folylpolyglu_synth"/>
    <property type="match status" value="1"/>
</dbReference>
<keyword evidence="7 11" id="KW-0067">ATP-binding</keyword>
<reference evidence="14 15" key="1">
    <citation type="submission" date="2019-11" db="EMBL/GenBank/DDBJ databases">
        <title>Paenibacillus monticola sp. nov., a novel PGPR strain isolated from mountain sample in China.</title>
        <authorList>
            <person name="Zhao Q."/>
            <person name="Li H.-P."/>
            <person name="Zhang J.-L."/>
        </authorList>
    </citation>
    <scope>NUCLEOTIDE SEQUENCE [LARGE SCALE GENOMIC DNA]</scope>
    <source>
        <strain evidence="14 15">LC-T2</strain>
    </source>
</reference>
<name>A0A7X2H9Z0_9BACL</name>
<evidence type="ECO:0000256" key="2">
    <source>
        <dbReference type="ARBA" id="ARBA00008276"/>
    </source>
</evidence>
<evidence type="ECO:0000313" key="14">
    <source>
        <dbReference type="EMBL" id="MRN56224.1"/>
    </source>
</evidence>
<dbReference type="Proteomes" id="UP000463051">
    <property type="component" value="Unassembled WGS sequence"/>
</dbReference>
<dbReference type="GO" id="GO:0005737">
    <property type="term" value="C:cytoplasm"/>
    <property type="evidence" value="ECO:0007669"/>
    <property type="project" value="TreeGrafter"/>
</dbReference>
<protein>
    <recommendedName>
        <fullName evidence="3">tetrahydrofolate synthase</fullName>
        <ecNumber evidence="3">6.3.2.17</ecNumber>
    </recommendedName>
    <alternativeName>
        <fullName evidence="9">Tetrahydrofolylpolyglutamate synthase</fullName>
    </alternativeName>
</protein>
<evidence type="ECO:0000313" key="15">
    <source>
        <dbReference type="Proteomes" id="UP000463051"/>
    </source>
</evidence>
<keyword evidence="8" id="KW-0460">Magnesium</keyword>
<dbReference type="GO" id="GO:0008841">
    <property type="term" value="F:dihydrofolate synthase activity"/>
    <property type="evidence" value="ECO:0007669"/>
    <property type="project" value="TreeGrafter"/>
</dbReference>
<accession>A0A7X2H9Z0</accession>
<dbReference type="InterPro" id="IPR013221">
    <property type="entry name" value="Mur_ligase_cen"/>
</dbReference>
<dbReference type="InterPro" id="IPR036615">
    <property type="entry name" value="Mur_ligase_C_dom_sf"/>
</dbReference>
<dbReference type="InterPro" id="IPR036565">
    <property type="entry name" value="Mur-like_cat_sf"/>
</dbReference>
<comment type="cofactor">
    <cofactor evidence="1">
        <name>Mg(2+)</name>
        <dbReference type="ChEBI" id="CHEBI:18420"/>
    </cofactor>
</comment>
<proteinExistence type="inferred from homology"/>
<evidence type="ECO:0000256" key="11">
    <source>
        <dbReference type="PIRNR" id="PIRNR001563"/>
    </source>
</evidence>
<dbReference type="AlphaFoldDB" id="A0A7X2H9Z0"/>
<evidence type="ECO:0000256" key="7">
    <source>
        <dbReference type="ARBA" id="ARBA00022840"/>
    </source>
</evidence>
<dbReference type="FunFam" id="3.40.1190.10:FF:000011">
    <property type="entry name" value="Folylpolyglutamate synthase/dihydrofolate synthase"/>
    <property type="match status" value="1"/>
</dbReference>
<keyword evidence="15" id="KW-1185">Reference proteome</keyword>
<feature type="domain" description="Mur ligase central" evidence="13">
    <location>
        <begin position="56"/>
        <end position="282"/>
    </location>
</feature>
<keyword evidence="6 11" id="KW-0547">Nucleotide-binding</keyword>
<dbReference type="InterPro" id="IPR018109">
    <property type="entry name" value="Folylpolyglutamate_synth_CS"/>
</dbReference>
<dbReference type="PANTHER" id="PTHR11136:SF0">
    <property type="entry name" value="DIHYDROFOLATE SYNTHETASE-RELATED"/>
    <property type="match status" value="1"/>
</dbReference>
<comment type="similarity">
    <text evidence="2 11">Belongs to the folylpolyglutamate synthase family.</text>
</comment>
<dbReference type="SUPFAM" id="SSF53623">
    <property type="entry name" value="MurD-like peptide ligases, catalytic domain"/>
    <property type="match status" value="1"/>
</dbReference>
<dbReference type="RefSeq" id="WP_154121704.1">
    <property type="nucleotide sequence ID" value="NZ_WJXB01000012.1"/>
</dbReference>
<evidence type="ECO:0000256" key="10">
    <source>
        <dbReference type="ARBA" id="ARBA00047493"/>
    </source>
</evidence>
<dbReference type="Pfam" id="PF02875">
    <property type="entry name" value="Mur_ligase_C"/>
    <property type="match status" value="1"/>
</dbReference>
<dbReference type="EC" id="6.3.2.17" evidence="3"/>
<sequence length="457" mass="50564">MEDLHGGEGAPLGTYTEAVDWINSLIPFGIRPGLERIELLMERLGSPERRLKFIHVAGTNGKGSTCAFLTSVLLKSGYSVGTFTSPYITKFTNRFQYNATDIPEATLTELANLLRPEVERIAESELGSPTMFEVATALALLYFGRVTYPDVVVWETGLGGRLDVTNIVNPVVSIITNVGYDHTDVLGDTLEQIAMEKAGIIKPGVPVISCVTQPEVIAVLKAKAAACRSTLYLAGEDFSYEVAGIQDGVQNFNFKGPFRSLELGIAMKGEHQISNASGAMMALEALRQYMAFMLEDEDVQEGFRHTFWAGRLEEIGASPRIILDGAHNPEGAESLAKSLPQYYKYDHLNLLMGMLANKHHESYFKHILPIVDTLILTEPDFRKKMDAEDLQIIAESLREKYAKENLEIIVERDWGKALQLLKSITAENDLAVISGTLYLISDVRSTLLQQPDSEKGW</sequence>
<gene>
    <name evidence="14" type="ORF">GJB61_24945</name>
</gene>
<dbReference type="NCBIfam" id="TIGR01499">
    <property type="entry name" value="folC"/>
    <property type="match status" value="1"/>
</dbReference>
<dbReference type="PANTHER" id="PTHR11136">
    <property type="entry name" value="FOLYLPOLYGLUTAMATE SYNTHASE-RELATED"/>
    <property type="match status" value="1"/>
</dbReference>
<dbReference type="Gene3D" id="3.40.1190.10">
    <property type="entry name" value="Mur-like, catalytic domain"/>
    <property type="match status" value="1"/>
</dbReference>
<comment type="catalytic activity">
    <reaction evidence="10">
        <text>(6S)-5,6,7,8-tetrahydrofolyl-(gamma-L-Glu)(n) + L-glutamate + ATP = (6S)-5,6,7,8-tetrahydrofolyl-(gamma-L-Glu)(n+1) + ADP + phosphate + H(+)</text>
        <dbReference type="Rhea" id="RHEA:10580"/>
        <dbReference type="Rhea" id="RHEA-COMP:14738"/>
        <dbReference type="Rhea" id="RHEA-COMP:14740"/>
        <dbReference type="ChEBI" id="CHEBI:15378"/>
        <dbReference type="ChEBI" id="CHEBI:29985"/>
        <dbReference type="ChEBI" id="CHEBI:30616"/>
        <dbReference type="ChEBI" id="CHEBI:43474"/>
        <dbReference type="ChEBI" id="CHEBI:141005"/>
        <dbReference type="ChEBI" id="CHEBI:456216"/>
        <dbReference type="EC" id="6.3.2.17"/>
    </reaction>
</comment>
<keyword evidence="5" id="KW-0479">Metal-binding</keyword>
<keyword evidence="4 11" id="KW-0436">Ligase</keyword>
<dbReference type="PROSITE" id="PS01011">
    <property type="entry name" value="FOLYLPOLYGLU_SYNT_1"/>
    <property type="match status" value="1"/>
</dbReference>
<dbReference type="SUPFAM" id="SSF53244">
    <property type="entry name" value="MurD-like peptide ligases, peptide-binding domain"/>
    <property type="match status" value="1"/>
</dbReference>
<organism evidence="14 15">
    <name type="scientific">Paenibacillus monticola</name>
    <dbReference type="NCBI Taxonomy" id="2666075"/>
    <lineage>
        <taxon>Bacteria</taxon>
        <taxon>Bacillati</taxon>
        <taxon>Bacillota</taxon>
        <taxon>Bacilli</taxon>
        <taxon>Bacillales</taxon>
        <taxon>Paenibacillaceae</taxon>
        <taxon>Paenibacillus</taxon>
    </lineage>
</organism>
<evidence type="ECO:0000256" key="5">
    <source>
        <dbReference type="ARBA" id="ARBA00022723"/>
    </source>
</evidence>
<dbReference type="EMBL" id="WJXB01000012">
    <property type="protein sequence ID" value="MRN56224.1"/>
    <property type="molecule type" value="Genomic_DNA"/>
</dbReference>
<evidence type="ECO:0000256" key="9">
    <source>
        <dbReference type="ARBA" id="ARBA00030592"/>
    </source>
</evidence>
<evidence type="ECO:0000256" key="6">
    <source>
        <dbReference type="ARBA" id="ARBA00022741"/>
    </source>
</evidence>
<evidence type="ECO:0000256" key="8">
    <source>
        <dbReference type="ARBA" id="ARBA00022842"/>
    </source>
</evidence>
<dbReference type="Pfam" id="PF08245">
    <property type="entry name" value="Mur_ligase_M"/>
    <property type="match status" value="1"/>
</dbReference>
<evidence type="ECO:0000256" key="4">
    <source>
        <dbReference type="ARBA" id="ARBA00022598"/>
    </source>
</evidence>
<dbReference type="GO" id="GO:0046872">
    <property type="term" value="F:metal ion binding"/>
    <property type="evidence" value="ECO:0007669"/>
    <property type="project" value="UniProtKB-KW"/>
</dbReference>
<evidence type="ECO:0000256" key="3">
    <source>
        <dbReference type="ARBA" id="ARBA00013025"/>
    </source>
</evidence>
<dbReference type="GO" id="GO:0005524">
    <property type="term" value="F:ATP binding"/>
    <property type="evidence" value="ECO:0007669"/>
    <property type="project" value="UniProtKB-KW"/>
</dbReference>
<dbReference type="InterPro" id="IPR001645">
    <property type="entry name" value="Folylpolyglutamate_synth"/>
</dbReference>
<evidence type="ECO:0000259" key="12">
    <source>
        <dbReference type="Pfam" id="PF02875"/>
    </source>
</evidence>
<dbReference type="Gene3D" id="3.90.190.20">
    <property type="entry name" value="Mur ligase, C-terminal domain"/>
    <property type="match status" value="1"/>
</dbReference>
<dbReference type="GO" id="GO:0004326">
    <property type="term" value="F:tetrahydrofolylpolyglutamate synthase activity"/>
    <property type="evidence" value="ECO:0007669"/>
    <property type="project" value="UniProtKB-EC"/>
</dbReference>
<comment type="caution">
    <text evidence="14">The sequence shown here is derived from an EMBL/GenBank/DDBJ whole genome shotgun (WGS) entry which is preliminary data.</text>
</comment>
<dbReference type="InterPro" id="IPR004101">
    <property type="entry name" value="Mur_ligase_C"/>
</dbReference>
<evidence type="ECO:0000259" key="13">
    <source>
        <dbReference type="Pfam" id="PF08245"/>
    </source>
</evidence>